<dbReference type="EMBL" id="JAUIZM010000011">
    <property type="protein sequence ID" value="KAK1356519.1"/>
    <property type="molecule type" value="Genomic_DNA"/>
</dbReference>
<proteinExistence type="predicted"/>
<gene>
    <name evidence="2" type="ORF">POM88_049775</name>
</gene>
<evidence type="ECO:0000313" key="2">
    <source>
        <dbReference type="EMBL" id="KAK1356519.1"/>
    </source>
</evidence>
<dbReference type="AlphaFoldDB" id="A0AAD8GYI0"/>
<accession>A0AAD8GYI0</accession>
<dbReference type="Proteomes" id="UP001237642">
    <property type="component" value="Unassembled WGS sequence"/>
</dbReference>
<organism evidence="2 3">
    <name type="scientific">Heracleum sosnowskyi</name>
    <dbReference type="NCBI Taxonomy" id="360622"/>
    <lineage>
        <taxon>Eukaryota</taxon>
        <taxon>Viridiplantae</taxon>
        <taxon>Streptophyta</taxon>
        <taxon>Embryophyta</taxon>
        <taxon>Tracheophyta</taxon>
        <taxon>Spermatophyta</taxon>
        <taxon>Magnoliopsida</taxon>
        <taxon>eudicotyledons</taxon>
        <taxon>Gunneridae</taxon>
        <taxon>Pentapetalae</taxon>
        <taxon>asterids</taxon>
        <taxon>campanulids</taxon>
        <taxon>Apiales</taxon>
        <taxon>Apiaceae</taxon>
        <taxon>Apioideae</taxon>
        <taxon>apioid superclade</taxon>
        <taxon>Tordylieae</taxon>
        <taxon>Tordyliinae</taxon>
        <taxon>Heracleum</taxon>
    </lineage>
</organism>
<feature type="region of interest" description="Disordered" evidence="1">
    <location>
        <begin position="1"/>
        <end position="24"/>
    </location>
</feature>
<protein>
    <submittedName>
        <fullName evidence="2">Tobamovirus multiplication protein 2B</fullName>
    </submittedName>
</protein>
<reference evidence="2" key="1">
    <citation type="submission" date="2023-02" db="EMBL/GenBank/DDBJ databases">
        <title>Genome of toxic invasive species Heracleum sosnowskyi carries increased number of genes despite the absence of recent whole-genome duplications.</title>
        <authorList>
            <person name="Schelkunov M."/>
            <person name="Shtratnikova V."/>
            <person name="Makarenko M."/>
            <person name="Klepikova A."/>
            <person name="Omelchenko D."/>
            <person name="Novikova G."/>
            <person name="Obukhova E."/>
            <person name="Bogdanov V."/>
            <person name="Penin A."/>
            <person name="Logacheva M."/>
        </authorList>
    </citation>
    <scope>NUCLEOTIDE SEQUENCE</scope>
    <source>
        <strain evidence="2">Hsosn_3</strain>
        <tissue evidence="2">Leaf</tissue>
    </source>
</reference>
<keyword evidence="3" id="KW-1185">Reference proteome</keyword>
<evidence type="ECO:0000313" key="3">
    <source>
        <dbReference type="Proteomes" id="UP001237642"/>
    </source>
</evidence>
<name>A0AAD8GYI0_9APIA</name>
<comment type="caution">
    <text evidence="2">The sequence shown here is derived from an EMBL/GenBank/DDBJ whole genome shotgun (WGS) entry which is preliminary data.</text>
</comment>
<sequence length="129" mass="14112">MAAVPAPETAGSREGSAKSMVSDQISQAIQSTSNLLQLMLHSSPSQAHLINLPRNLLAKTSTIKNTEQVMEQLPRVISSLDAYMDNGLQSVPHLKTVTQLLENMESSQLKPLYKDPLSLQESELTERPS</sequence>
<evidence type="ECO:0000256" key="1">
    <source>
        <dbReference type="SAM" id="MobiDB-lite"/>
    </source>
</evidence>
<reference evidence="2" key="2">
    <citation type="submission" date="2023-05" db="EMBL/GenBank/DDBJ databases">
        <authorList>
            <person name="Schelkunov M.I."/>
        </authorList>
    </citation>
    <scope>NUCLEOTIDE SEQUENCE</scope>
    <source>
        <strain evidence="2">Hsosn_3</strain>
        <tissue evidence="2">Leaf</tissue>
    </source>
</reference>